<evidence type="ECO:0000313" key="2">
    <source>
        <dbReference type="Proteomes" id="UP001320706"/>
    </source>
</evidence>
<dbReference type="EMBL" id="JAMKPW020000007">
    <property type="protein sequence ID" value="KAK8216852.1"/>
    <property type="molecule type" value="Genomic_DNA"/>
</dbReference>
<reference evidence="1" key="1">
    <citation type="submission" date="2024-02" db="EMBL/GenBank/DDBJ databases">
        <title>Metagenome Assembled Genome of Zalaria obscura JY119.</title>
        <authorList>
            <person name="Vighnesh L."/>
            <person name="Jagadeeshwari U."/>
            <person name="Venkata Ramana C."/>
            <person name="Sasikala C."/>
        </authorList>
    </citation>
    <scope>NUCLEOTIDE SEQUENCE</scope>
    <source>
        <strain evidence="1">JY119</strain>
    </source>
</reference>
<protein>
    <submittedName>
        <fullName evidence="1">Uncharacterized protein</fullName>
    </submittedName>
</protein>
<sequence length="92" mass="10661">MAEFHQSNGRRREASVEFLRTPSLAGMRMRPNQVKIDDSESLKRTWEHRDTGSGHPKFKHFCSRCGTQIMTEVMYQGGKMFAVRAPIFKDDL</sequence>
<comment type="caution">
    <text evidence="1">The sequence shown here is derived from an EMBL/GenBank/DDBJ whole genome shotgun (WGS) entry which is preliminary data.</text>
</comment>
<dbReference type="Proteomes" id="UP001320706">
    <property type="component" value="Unassembled WGS sequence"/>
</dbReference>
<name>A0ACC3SMM1_9PEZI</name>
<organism evidence="1 2">
    <name type="scientific">Zalaria obscura</name>
    <dbReference type="NCBI Taxonomy" id="2024903"/>
    <lineage>
        <taxon>Eukaryota</taxon>
        <taxon>Fungi</taxon>
        <taxon>Dikarya</taxon>
        <taxon>Ascomycota</taxon>
        <taxon>Pezizomycotina</taxon>
        <taxon>Dothideomycetes</taxon>
        <taxon>Dothideomycetidae</taxon>
        <taxon>Dothideales</taxon>
        <taxon>Zalariaceae</taxon>
        <taxon>Zalaria</taxon>
    </lineage>
</organism>
<keyword evidence="2" id="KW-1185">Reference proteome</keyword>
<accession>A0ACC3SMM1</accession>
<proteinExistence type="predicted"/>
<evidence type="ECO:0000313" key="1">
    <source>
        <dbReference type="EMBL" id="KAK8216852.1"/>
    </source>
</evidence>
<gene>
    <name evidence="1" type="ORF">M8818_001815</name>
</gene>